<accession>A0ABT4VX68</accession>
<feature type="domain" description="Glycosyltransferase 2-like" evidence="1">
    <location>
        <begin position="5"/>
        <end position="133"/>
    </location>
</feature>
<evidence type="ECO:0000313" key="3">
    <source>
        <dbReference type="Proteomes" id="UP001528040"/>
    </source>
</evidence>
<dbReference type="PANTHER" id="PTHR22916:SF3">
    <property type="entry name" value="UDP-GLCNAC:BETAGAL BETA-1,3-N-ACETYLGLUCOSAMINYLTRANSFERASE-LIKE PROTEIN 1"/>
    <property type="match status" value="1"/>
</dbReference>
<dbReference type="RefSeq" id="WP_271052439.1">
    <property type="nucleotide sequence ID" value="NZ_JAQIIO010000001.1"/>
</dbReference>
<name>A0ABT4VX68_9RHOB</name>
<dbReference type="InterPro" id="IPR001173">
    <property type="entry name" value="Glyco_trans_2-like"/>
</dbReference>
<protein>
    <submittedName>
        <fullName evidence="2">Glycosyltransferase family 2 protein</fullName>
    </submittedName>
</protein>
<evidence type="ECO:0000259" key="1">
    <source>
        <dbReference type="Pfam" id="PF00535"/>
    </source>
</evidence>
<organism evidence="2 3">
    <name type="scientific">Aliiroseovarius salicola</name>
    <dbReference type="NCBI Taxonomy" id="3009082"/>
    <lineage>
        <taxon>Bacteria</taxon>
        <taxon>Pseudomonadati</taxon>
        <taxon>Pseudomonadota</taxon>
        <taxon>Alphaproteobacteria</taxon>
        <taxon>Rhodobacterales</taxon>
        <taxon>Paracoccaceae</taxon>
        <taxon>Aliiroseovarius</taxon>
    </lineage>
</organism>
<comment type="caution">
    <text evidence="2">The sequence shown here is derived from an EMBL/GenBank/DDBJ whole genome shotgun (WGS) entry which is preliminary data.</text>
</comment>
<dbReference type="Pfam" id="PF00535">
    <property type="entry name" value="Glycos_transf_2"/>
    <property type="match status" value="1"/>
</dbReference>
<dbReference type="Proteomes" id="UP001528040">
    <property type="component" value="Unassembled WGS sequence"/>
</dbReference>
<proteinExistence type="predicted"/>
<evidence type="ECO:0000313" key="2">
    <source>
        <dbReference type="EMBL" id="MDA5092858.1"/>
    </source>
</evidence>
<gene>
    <name evidence="2" type="ORF">O2N63_02025</name>
</gene>
<dbReference type="Gene3D" id="3.90.550.10">
    <property type="entry name" value="Spore Coat Polysaccharide Biosynthesis Protein SpsA, Chain A"/>
    <property type="match status" value="1"/>
</dbReference>
<dbReference type="SUPFAM" id="SSF53448">
    <property type="entry name" value="Nucleotide-diphospho-sugar transferases"/>
    <property type="match status" value="1"/>
</dbReference>
<dbReference type="EMBL" id="JAQIIO010000001">
    <property type="protein sequence ID" value="MDA5092858.1"/>
    <property type="molecule type" value="Genomic_DNA"/>
</dbReference>
<sequence length="304" mass="34721">MTELTIIFPTYNDRDTLKEMLDQLSEQSCPFDIVIVDDCSTDDTISMLEMVKANSILSLEVIQNSSNVGPGPSRNTGVEHCKTKYFSFLDSDDFIKPNYVSCLKKITQNEFDVALFKYDIATDRQNRHTAQMHATDKRCLARFSTQDKHLLTEPENIWAFLPMTAFPWNKVYSKCFYDGIGAAFPARRLQEDILPHWQVLMNAQTVFFDYSMPSLLTHYEISDGIRATNARSFERLEAYEDLKDILVSIQARPKEDQALLINKISSFVAGLDRWVMNNIPASSEVPIPLLQLRLDLLTALGIEP</sequence>
<keyword evidence="3" id="KW-1185">Reference proteome</keyword>
<dbReference type="PANTHER" id="PTHR22916">
    <property type="entry name" value="GLYCOSYLTRANSFERASE"/>
    <property type="match status" value="1"/>
</dbReference>
<reference evidence="2 3" key="1">
    <citation type="submission" date="2023-01" db="EMBL/GenBank/DDBJ databases">
        <authorList>
            <person name="Yoon J.-W."/>
        </authorList>
    </citation>
    <scope>NUCLEOTIDE SEQUENCE [LARGE SCALE GENOMIC DNA]</scope>
    <source>
        <strain evidence="2 3">KMU-50</strain>
    </source>
</reference>
<dbReference type="CDD" id="cd00761">
    <property type="entry name" value="Glyco_tranf_GTA_type"/>
    <property type="match status" value="1"/>
</dbReference>
<dbReference type="InterPro" id="IPR029044">
    <property type="entry name" value="Nucleotide-diphossugar_trans"/>
</dbReference>